<proteinExistence type="predicted"/>
<accession>A0A9Q1I6H0</accession>
<evidence type="ECO:0000313" key="2">
    <source>
        <dbReference type="Proteomes" id="UP001152803"/>
    </source>
</evidence>
<dbReference type="EMBL" id="JAFJMO010000002">
    <property type="protein sequence ID" value="KAJ8283531.1"/>
    <property type="molecule type" value="Genomic_DNA"/>
</dbReference>
<organism evidence="1 2">
    <name type="scientific">Conger conger</name>
    <name type="common">Conger eel</name>
    <name type="synonym">Muraena conger</name>
    <dbReference type="NCBI Taxonomy" id="82655"/>
    <lineage>
        <taxon>Eukaryota</taxon>
        <taxon>Metazoa</taxon>
        <taxon>Chordata</taxon>
        <taxon>Craniata</taxon>
        <taxon>Vertebrata</taxon>
        <taxon>Euteleostomi</taxon>
        <taxon>Actinopterygii</taxon>
        <taxon>Neopterygii</taxon>
        <taxon>Teleostei</taxon>
        <taxon>Anguilliformes</taxon>
        <taxon>Congridae</taxon>
        <taxon>Conger</taxon>
    </lineage>
</organism>
<comment type="caution">
    <text evidence="1">The sequence shown here is derived from an EMBL/GenBank/DDBJ whole genome shotgun (WGS) entry which is preliminary data.</text>
</comment>
<gene>
    <name evidence="1" type="ORF">COCON_G00023810</name>
</gene>
<dbReference type="AlphaFoldDB" id="A0A9Q1I6H0"/>
<reference evidence="1" key="1">
    <citation type="journal article" date="2023" name="Science">
        <title>Genome structures resolve the early diversification of teleost fishes.</title>
        <authorList>
            <person name="Parey E."/>
            <person name="Louis A."/>
            <person name="Montfort J."/>
            <person name="Bouchez O."/>
            <person name="Roques C."/>
            <person name="Iampietro C."/>
            <person name="Lluch J."/>
            <person name="Castinel A."/>
            <person name="Donnadieu C."/>
            <person name="Desvignes T."/>
            <person name="Floi Bucao C."/>
            <person name="Jouanno E."/>
            <person name="Wen M."/>
            <person name="Mejri S."/>
            <person name="Dirks R."/>
            <person name="Jansen H."/>
            <person name="Henkel C."/>
            <person name="Chen W.J."/>
            <person name="Zahm M."/>
            <person name="Cabau C."/>
            <person name="Klopp C."/>
            <person name="Thompson A.W."/>
            <person name="Robinson-Rechavi M."/>
            <person name="Braasch I."/>
            <person name="Lecointre G."/>
            <person name="Bobe J."/>
            <person name="Postlethwait J.H."/>
            <person name="Berthelot C."/>
            <person name="Roest Crollius H."/>
            <person name="Guiguen Y."/>
        </authorList>
    </citation>
    <scope>NUCLEOTIDE SEQUENCE</scope>
    <source>
        <strain evidence="1">Concon-B</strain>
    </source>
</reference>
<name>A0A9Q1I6H0_CONCO</name>
<dbReference type="Proteomes" id="UP001152803">
    <property type="component" value="Unassembled WGS sequence"/>
</dbReference>
<sequence>MFPRNCNGFATRKTIVADPARSRRSTECSRSVSAVHTTLERAASPMRLPSRSLIPYQSTGRRAARSAPQSAERKLRASSVKALSLFHKPFLHLAMYLANTRTPYID</sequence>
<protein>
    <submittedName>
        <fullName evidence="1">Uncharacterized protein</fullName>
    </submittedName>
</protein>
<evidence type="ECO:0000313" key="1">
    <source>
        <dbReference type="EMBL" id="KAJ8283531.1"/>
    </source>
</evidence>
<keyword evidence="2" id="KW-1185">Reference proteome</keyword>